<dbReference type="OrthoDB" id="8556159at2"/>
<accession>F4GGG7</accession>
<dbReference type="RefSeq" id="WP_013722323.1">
    <property type="nucleotide sequence ID" value="NC_015422.1"/>
</dbReference>
<dbReference type="Proteomes" id="UP000007938">
    <property type="component" value="Chromosome"/>
</dbReference>
<dbReference type="InterPro" id="IPR022280">
    <property type="entry name" value="PRTRC_protein-B"/>
</dbReference>
<evidence type="ECO:0000313" key="2">
    <source>
        <dbReference type="Proteomes" id="UP000007938"/>
    </source>
</evidence>
<dbReference type="eggNOG" id="ENOG502ZANB">
    <property type="taxonomic scope" value="Bacteria"/>
</dbReference>
<protein>
    <submittedName>
        <fullName evidence="1">PRTRC system protein B</fullName>
    </submittedName>
</protein>
<dbReference type="STRING" id="596154.Alide2_2771"/>
<reference evidence="1 2" key="2">
    <citation type="submission" date="2011-04" db="EMBL/GenBank/DDBJ databases">
        <title>Complete sequence of chromosome of Alicycliphilus denitrificans K601.</title>
        <authorList>
            <consortium name="US DOE Joint Genome Institute"/>
            <person name="Lucas S."/>
            <person name="Han J."/>
            <person name="Lapidus A."/>
            <person name="Cheng J.-F."/>
            <person name="Goodwin L."/>
            <person name="Pitluck S."/>
            <person name="Peters L."/>
            <person name="Zeytun A."/>
            <person name="Detter J.C."/>
            <person name="Han C."/>
            <person name="Tapia R."/>
            <person name="Land M."/>
            <person name="Hauser L."/>
            <person name="Kyrpides N."/>
            <person name="Ivanova N."/>
            <person name="Mikhailova N."/>
            <person name="Pagani I."/>
            <person name="Oosterkamp M."/>
            <person name="Pieper D."/>
            <person name="van Berkel W."/>
            <person name="Langenhoff A."/>
            <person name="Smidt H."/>
            <person name="Stams A."/>
            <person name="Woyke T."/>
        </authorList>
    </citation>
    <scope>NUCLEOTIDE SEQUENCE [LARGE SCALE GENOMIC DNA]</scope>
    <source>
        <strain evidence="2">DSM 14773 / CIP 107495 / K601</strain>
    </source>
</reference>
<dbReference type="AlphaFoldDB" id="F4GGG7"/>
<gene>
    <name evidence="1" type="ordered locus">Alide2_2771</name>
</gene>
<dbReference type="HOGENOM" id="CLU_085624_0_0_4"/>
<organism evidence="1 2">
    <name type="scientific">Alicycliphilus denitrificans (strain DSM 14773 / CIP 107495 / K601)</name>
    <dbReference type="NCBI Taxonomy" id="596154"/>
    <lineage>
        <taxon>Bacteria</taxon>
        <taxon>Pseudomonadati</taxon>
        <taxon>Pseudomonadota</taxon>
        <taxon>Betaproteobacteria</taxon>
        <taxon>Burkholderiales</taxon>
        <taxon>Comamonadaceae</taxon>
        <taxon>Alicycliphilus</taxon>
    </lineage>
</organism>
<evidence type="ECO:0000313" key="1">
    <source>
        <dbReference type="EMBL" id="AEB85121.1"/>
    </source>
</evidence>
<reference evidence="1 2" key="1">
    <citation type="journal article" date="2011" name="J. Bacteriol.">
        <title>Genome Sequences of Alicycliphilus denitrificans Strains BC and K601T.</title>
        <authorList>
            <person name="Oosterkamp M.J."/>
            <person name="Veuskens T."/>
            <person name="Plugge C.M."/>
            <person name="Langenhoff A.A."/>
            <person name="Gerritse J."/>
            <person name="van Berkel W.J."/>
            <person name="Pieper D.H."/>
            <person name="Junca H."/>
            <person name="Goodwin L.A."/>
            <person name="Daligault H.E."/>
            <person name="Bruce D.C."/>
            <person name="Detter J.C."/>
            <person name="Tapia R."/>
            <person name="Han C.S."/>
            <person name="Land M.L."/>
            <person name="Hauser L.J."/>
            <person name="Smidt H."/>
            <person name="Stams A.J."/>
        </authorList>
    </citation>
    <scope>NUCLEOTIDE SEQUENCE [LARGE SCALE GENOMIC DNA]</scope>
    <source>
        <strain evidence="2">DSM 14773 / CIP 107495 / K601</strain>
    </source>
</reference>
<keyword evidence="2" id="KW-1185">Reference proteome</keyword>
<dbReference type="InterPro" id="IPR032787">
    <property type="entry name" value="Prok-E2_D"/>
</dbReference>
<dbReference type="KEGG" id="adk:Alide2_2771"/>
<dbReference type="EMBL" id="CP002657">
    <property type="protein sequence ID" value="AEB85121.1"/>
    <property type="molecule type" value="Genomic_DNA"/>
</dbReference>
<dbReference type="NCBIfam" id="TIGR03737">
    <property type="entry name" value="PRTRC_B"/>
    <property type="match status" value="1"/>
</dbReference>
<name>F4GGG7_ALIDK</name>
<dbReference type="Pfam" id="PF14460">
    <property type="entry name" value="Prok-E2_D"/>
    <property type="match status" value="1"/>
</dbReference>
<proteinExistence type="predicted"/>
<sequence>MSEAEFSIHTPTDDVLTLDQAVLLYHGRSGGALATVHEVLTVDGAPVIGAGRAMTAQAARELASALLQRAAHGGFLPETVLYVHGDVLVWWAPPARRHIAFRVGTDHAESFGGGERGEAVPLPGLVFGASSRAWRVWAVKGSRRPTLGTPLFQAPFFNVNVHGHICQGNVPVPEGTTVEKIGAWNDAFFHSYFTHPNVAGKLLNYRGGSYAFWRDMLNQRFNRFPERVLVDTKTTLGQLLGEPEAP</sequence>